<accession>A0A401GUL8</accession>
<comment type="caution">
    <text evidence="3">The sequence shown here is derived from an EMBL/GenBank/DDBJ whole genome shotgun (WGS) entry which is preliminary data.</text>
</comment>
<gene>
    <name evidence="3" type="ORF">SCP_0804260</name>
</gene>
<evidence type="ECO:0000256" key="1">
    <source>
        <dbReference type="ARBA" id="ARBA00023125"/>
    </source>
</evidence>
<dbReference type="RefSeq" id="XP_027616815.1">
    <property type="nucleotide sequence ID" value="XM_027761014.1"/>
</dbReference>
<reference evidence="3 4" key="1">
    <citation type="journal article" date="2018" name="Sci. Rep.">
        <title>Genome sequence of the cauliflower mushroom Sparassis crispa (Hanabiratake) and its association with beneficial usage.</title>
        <authorList>
            <person name="Kiyama R."/>
            <person name="Furutani Y."/>
            <person name="Kawaguchi K."/>
            <person name="Nakanishi T."/>
        </authorList>
    </citation>
    <scope>NUCLEOTIDE SEQUENCE [LARGE SCALE GENOMIC DNA]</scope>
</reference>
<dbReference type="Proteomes" id="UP000287166">
    <property type="component" value="Unassembled WGS sequence"/>
</dbReference>
<dbReference type="STRING" id="139825.A0A401GUL8"/>
<dbReference type="InterPro" id="IPR050863">
    <property type="entry name" value="CenT-Element_Derived"/>
</dbReference>
<keyword evidence="4" id="KW-1185">Reference proteome</keyword>
<dbReference type="GO" id="GO:0003677">
    <property type="term" value="F:DNA binding"/>
    <property type="evidence" value="ECO:0007669"/>
    <property type="project" value="UniProtKB-KW"/>
</dbReference>
<dbReference type="OrthoDB" id="2800420at2759"/>
<dbReference type="AlphaFoldDB" id="A0A401GUL8"/>
<sequence length="452" mass="50508">MAKKALPKRVKTLKRGHAKDVKMCEAVATYRQEQAKPEGSRRGARKIAEDLGIPNQWRTIINRANGGRSVQEAHEEQQKLTPAEEAVLVDFLLQSAERGFPQYIFDIESCANIIRAVRLGPECEKVGDDWADRFLNRHHDVLQTHWSKPLDTQRAQAMNPEAKKKWFELVEKFVVQQGIRPEDLYAMDETGCPPSDQGTSCMVGARGSKTQHKQGGSNRENVTALVTICADGTTLHPTIVFKGKNFMTKWADNNVSGASFAHSPNGWTDGELGLQWMIKDFDAHTKEKAGGRTRVLLMDGHSSHYTLELLKYARANNICILGYPPHCTHALQGLDVVCFAKLKKEFHMEIQQFEALHRSRVMKADFAGVFGRAFLRAFTEETVRAAFEATGIWPFNPDAVAEKHTKPSLATFTKSGFPLQQPSLHALRTDRRTLTPARVVSSNLDTSNTGCG</sequence>
<protein>
    <submittedName>
        <fullName evidence="3">DDE-domain-containing protein</fullName>
    </submittedName>
</protein>
<dbReference type="InterPro" id="IPR006600">
    <property type="entry name" value="HTH_CenpB_DNA-bd_dom"/>
</dbReference>
<name>A0A401GUL8_9APHY</name>
<dbReference type="GeneID" id="38782819"/>
<proteinExistence type="predicted"/>
<keyword evidence="1" id="KW-0238">DNA-binding</keyword>
<dbReference type="GO" id="GO:0005634">
    <property type="term" value="C:nucleus"/>
    <property type="evidence" value="ECO:0007669"/>
    <property type="project" value="TreeGrafter"/>
</dbReference>
<feature type="domain" description="HTH CENPB-type" evidence="2">
    <location>
        <begin position="72"/>
        <end position="144"/>
    </location>
</feature>
<evidence type="ECO:0000259" key="2">
    <source>
        <dbReference type="PROSITE" id="PS51253"/>
    </source>
</evidence>
<dbReference type="InterPro" id="IPR036397">
    <property type="entry name" value="RNaseH_sf"/>
</dbReference>
<evidence type="ECO:0000313" key="4">
    <source>
        <dbReference type="Proteomes" id="UP000287166"/>
    </source>
</evidence>
<dbReference type="PROSITE" id="PS51253">
    <property type="entry name" value="HTH_CENPB"/>
    <property type="match status" value="1"/>
</dbReference>
<evidence type="ECO:0000313" key="3">
    <source>
        <dbReference type="EMBL" id="GBE85902.1"/>
    </source>
</evidence>
<dbReference type="PANTHER" id="PTHR19303">
    <property type="entry name" value="TRANSPOSON"/>
    <property type="match status" value="1"/>
</dbReference>
<dbReference type="EMBL" id="BFAD01000008">
    <property type="protein sequence ID" value="GBE85902.1"/>
    <property type="molecule type" value="Genomic_DNA"/>
</dbReference>
<dbReference type="InterPro" id="IPR004875">
    <property type="entry name" value="DDE_SF_endonuclease_dom"/>
</dbReference>
<organism evidence="3 4">
    <name type="scientific">Sparassis crispa</name>
    <dbReference type="NCBI Taxonomy" id="139825"/>
    <lineage>
        <taxon>Eukaryota</taxon>
        <taxon>Fungi</taxon>
        <taxon>Dikarya</taxon>
        <taxon>Basidiomycota</taxon>
        <taxon>Agaricomycotina</taxon>
        <taxon>Agaricomycetes</taxon>
        <taxon>Polyporales</taxon>
        <taxon>Sparassidaceae</taxon>
        <taxon>Sparassis</taxon>
    </lineage>
</organism>
<dbReference type="Pfam" id="PF03184">
    <property type="entry name" value="DDE_1"/>
    <property type="match status" value="1"/>
</dbReference>
<dbReference type="PANTHER" id="PTHR19303:SF74">
    <property type="entry name" value="POGO TRANSPOSABLE ELEMENT WITH KRAB DOMAIN"/>
    <property type="match status" value="1"/>
</dbReference>
<dbReference type="Gene3D" id="3.30.420.10">
    <property type="entry name" value="Ribonuclease H-like superfamily/Ribonuclease H"/>
    <property type="match status" value="1"/>
</dbReference>
<dbReference type="InParanoid" id="A0A401GUL8"/>